<organism evidence="1 2">
    <name type="scientific">Aquimarina algiphila</name>
    <dbReference type="NCBI Taxonomy" id="2047982"/>
    <lineage>
        <taxon>Bacteria</taxon>
        <taxon>Pseudomonadati</taxon>
        <taxon>Bacteroidota</taxon>
        <taxon>Flavobacteriia</taxon>
        <taxon>Flavobacteriales</taxon>
        <taxon>Flavobacteriaceae</taxon>
        <taxon>Aquimarina</taxon>
    </lineage>
</organism>
<dbReference type="OrthoDB" id="9792687at2"/>
<dbReference type="AlphaFoldDB" id="A0A554VAD1"/>
<dbReference type="RefSeq" id="WP_143919157.1">
    <property type="nucleotide sequence ID" value="NZ_CANMWY010000126.1"/>
</dbReference>
<evidence type="ECO:0000313" key="2">
    <source>
        <dbReference type="Proteomes" id="UP000318833"/>
    </source>
</evidence>
<evidence type="ECO:0000313" key="1">
    <source>
        <dbReference type="EMBL" id="TSE02928.1"/>
    </source>
</evidence>
<comment type="caution">
    <text evidence="1">The sequence shown here is derived from an EMBL/GenBank/DDBJ whole genome shotgun (WGS) entry which is preliminary data.</text>
</comment>
<dbReference type="EMBL" id="VLNR01000133">
    <property type="protein sequence ID" value="TSE02928.1"/>
    <property type="molecule type" value="Genomic_DNA"/>
</dbReference>
<protein>
    <submittedName>
        <fullName evidence="1">Uncharacterized protein</fullName>
    </submittedName>
</protein>
<sequence length="78" mass="9207">MHGGSDSEFDGDVILQVEKPNEDYRDNYLVARKNRYNEIPMLKYSIYHQRLIRDSEEVKKISTKKAQPLQPKLIVRSL</sequence>
<dbReference type="Proteomes" id="UP000318833">
    <property type="component" value="Unassembled WGS sequence"/>
</dbReference>
<reference evidence="1 2" key="1">
    <citation type="submission" date="2019-07" db="EMBL/GenBank/DDBJ databases">
        <title>The draft genome sequence of Aquimarina algiphila M91.</title>
        <authorList>
            <person name="Meng X."/>
        </authorList>
    </citation>
    <scope>NUCLEOTIDE SEQUENCE [LARGE SCALE GENOMIC DNA]</scope>
    <source>
        <strain evidence="1 2">M91</strain>
    </source>
</reference>
<keyword evidence="2" id="KW-1185">Reference proteome</keyword>
<accession>A0A554VAD1</accession>
<name>A0A554VAD1_9FLAO</name>
<gene>
    <name evidence="1" type="ORF">FOF46_30290</name>
</gene>
<proteinExistence type="predicted"/>